<dbReference type="InterPro" id="IPR058060">
    <property type="entry name" value="HYC_CC_PP"/>
</dbReference>
<protein>
    <submittedName>
        <fullName evidence="1">Uncharacterized protein</fullName>
    </submittedName>
</protein>
<dbReference type="AlphaFoldDB" id="A0A291R0I6"/>
<keyword evidence="2" id="KW-1185">Reference proteome</keyword>
<gene>
    <name evidence="1" type="ORF">COR50_21890</name>
</gene>
<sequence>MKKILTILIALLYTAITSGFTVNVHYCMGKLAAVKFIQSNSAACPKCGKKDGSNKCCRDEAKFFKMKKLHQNVQLNVDFVNQLPVAILDTSFPSLLMPRIEIAERNPMARPNAPPLIKPTPLYLLHESFLI</sequence>
<organism evidence="1 2">
    <name type="scientific">Chitinophaga caeni</name>
    <dbReference type="NCBI Taxonomy" id="2029983"/>
    <lineage>
        <taxon>Bacteria</taxon>
        <taxon>Pseudomonadati</taxon>
        <taxon>Bacteroidota</taxon>
        <taxon>Chitinophagia</taxon>
        <taxon>Chitinophagales</taxon>
        <taxon>Chitinophagaceae</taxon>
        <taxon>Chitinophaga</taxon>
    </lineage>
</organism>
<dbReference type="KEGG" id="cbae:COR50_21890"/>
<name>A0A291R0I6_9BACT</name>
<dbReference type="InterPro" id="IPR058512">
    <property type="entry name" value="DUF8199"/>
</dbReference>
<accession>A0A291R0I6</accession>
<dbReference type="OrthoDB" id="676308at2"/>
<dbReference type="Pfam" id="PF26622">
    <property type="entry name" value="DUF8199"/>
    <property type="match status" value="1"/>
</dbReference>
<evidence type="ECO:0000313" key="1">
    <source>
        <dbReference type="EMBL" id="ATL49613.1"/>
    </source>
</evidence>
<dbReference type="EMBL" id="CP023777">
    <property type="protein sequence ID" value="ATL49613.1"/>
    <property type="molecule type" value="Genomic_DNA"/>
</dbReference>
<dbReference type="NCBIfam" id="NF047658">
    <property type="entry name" value="HYC_CC_PP"/>
    <property type="match status" value="1"/>
</dbReference>
<proteinExistence type="predicted"/>
<dbReference type="RefSeq" id="WP_098195980.1">
    <property type="nucleotide sequence ID" value="NZ_CP023777.1"/>
</dbReference>
<reference evidence="1 2" key="1">
    <citation type="submission" date="2017-10" db="EMBL/GenBank/DDBJ databases">
        <title>Paenichitinophaga pekingensis gen. nov., sp. nov., isolated from activated sludge.</title>
        <authorList>
            <person name="Jin D."/>
            <person name="Kong X."/>
            <person name="Deng Y."/>
            <person name="Bai Z."/>
        </authorList>
    </citation>
    <scope>NUCLEOTIDE SEQUENCE [LARGE SCALE GENOMIC DNA]</scope>
    <source>
        <strain evidence="1 2">13</strain>
    </source>
</reference>
<evidence type="ECO:0000313" key="2">
    <source>
        <dbReference type="Proteomes" id="UP000220133"/>
    </source>
</evidence>
<dbReference type="Proteomes" id="UP000220133">
    <property type="component" value="Chromosome"/>
</dbReference>